<dbReference type="InterPro" id="IPR009836">
    <property type="entry name" value="GRDP-like"/>
</dbReference>
<sequence>MLTVQAAQRVASLVRLLHAVDAFPRGGLYQGYYAVAAALRYERYWMRIVDNPSALPPLDVAFAWWVHRQDPAFYSACMAQAGAKQPHPTPRQAYSFGSRHDCELVWERVAAGHPFFPPPAPGSPHDVETELLGKPPAFVPRLAASMARFSTLLRSWLRPHFLDVAFMEQARGRYVRFLQLLAANPSMPLVPAADIALLWHTHMGLSDSYEALCTTMYGRDEATGQVRFQGPDYLDLDPASYEASYEETTRLYEKTYGEPYAGPNTAPVRRSTPYPLAEPGSPITFALRVYDVNPDREAQQDAINVAAAAMGLEFPKPGAETPRAGAHALYLSWLAAQRAERVYDTLTCGRCCWTWTSGTQKKTLGHAAGVMASMAYFVDVPSMDSHPYLAAITRRRGLWQPGGLPLPDVEPPPPPRLGAGPVWGAFSPLDPEIAIYGGNSRFLVGLAPLLASAAGGQAARERADYDRGYASPLWLLLGEKAAVKAAAAAFEAALADAARRGVGRMQQAMLVDRVSNNGLYYGSTDYYVGAQLQIVYAYSSHVAAHTVRVNLNAPSGRWVPSAGSAKRGGG</sequence>
<evidence type="ECO:0000313" key="1">
    <source>
        <dbReference type="EMBL" id="KAG2500548.1"/>
    </source>
</evidence>
<protein>
    <submittedName>
        <fullName evidence="1">Uncharacterized protein</fullName>
    </submittedName>
</protein>
<dbReference type="Proteomes" id="UP000612055">
    <property type="component" value="Unassembled WGS sequence"/>
</dbReference>
<comment type="caution">
    <text evidence="1">The sequence shown here is derived from an EMBL/GenBank/DDBJ whole genome shotgun (WGS) entry which is preliminary data.</text>
</comment>
<proteinExistence type="predicted"/>
<dbReference type="PANTHER" id="PTHR34365">
    <property type="entry name" value="ENOLASE (DUF1399)"/>
    <property type="match status" value="1"/>
</dbReference>
<dbReference type="EMBL" id="JAEHOE010000003">
    <property type="protein sequence ID" value="KAG2500548.1"/>
    <property type="molecule type" value="Genomic_DNA"/>
</dbReference>
<dbReference type="AlphaFoldDB" id="A0A836C5Y3"/>
<name>A0A836C5Y3_9CHLO</name>
<dbReference type="Pfam" id="PF07173">
    <property type="entry name" value="GRDP-like"/>
    <property type="match status" value="1"/>
</dbReference>
<organism evidence="1 2">
    <name type="scientific">Edaphochlamys debaryana</name>
    <dbReference type="NCBI Taxonomy" id="47281"/>
    <lineage>
        <taxon>Eukaryota</taxon>
        <taxon>Viridiplantae</taxon>
        <taxon>Chlorophyta</taxon>
        <taxon>core chlorophytes</taxon>
        <taxon>Chlorophyceae</taxon>
        <taxon>CS clade</taxon>
        <taxon>Chlamydomonadales</taxon>
        <taxon>Chlamydomonadales incertae sedis</taxon>
        <taxon>Edaphochlamys</taxon>
    </lineage>
</organism>
<gene>
    <name evidence="1" type="ORF">HYH03_001322</name>
</gene>
<dbReference type="PANTHER" id="PTHR34365:SF7">
    <property type="entry name" value="GLYCINE-RICH DOMAIN-CONTAINING PROTEIN 1"/>
    <property type="match status" value="1"/>
</dbReference>
<dbReference type="OrthoDB" id="2684236at2759"/>
<keyword evidence="2" id="KW-1185">Reference proteome</keyword>
<reference evidence="1" key="1">
    <citation type="journal article" date="2020" name="bioRxiv">
        <title>Comparative genomics of Chlamydomonas.</title>
        <authorList>
            <person name="Craig R.J."/>
            <person name="Hasan A.R."/>
            <person name="Ness R.W."/>
            <person name="Keightley P.D."/>
        </authorList>
    </citation>
    <scope>NUCLEOTIDE SEQUENCE</scope>
    <source>
        <strain evidence="1">CCAP 11/70</strain>
    </source>
</reference>
<evidence type="ECO:0000313" key="2">
    <source>
        <dbReference type="Proteomes" id="UP000612055"/>
    </source>
</evidence>
<accession>A0A836C5Y3</accession>